<dbReference type="EMBL" id="PKPP01006623">
    <property type="protein sequence ID" value="PWA55915.1"/>
    <property type="molecule type" value="Genomic_DNA"/>
</dbReference>
<organism evidence="2 3">
    <name type="scientific">Artemisia annua</name>
    <name type="common">Sweet wormwood</name>
    <dbReference type="NCBI Taxonomy" id="35608"/>
    <lineage>
        <taxon>Eukaryota</taxon>
        <taxon>Viridiplantae</taxon>
        <taxon>Streptophyta</taxon>
        <taxon>Embryophyta</taxon>
        <taxon>Tracheophyta</taxon>
        <taxon>Spermatophyta</taxon>
        <taxon>Magnoliopsida</taxon>
        <taxon>eudicotyledons</taxon>
        <taxon>Gunneridae</taxon>
        <taxon>Pentapetalae</taxon>
        <taxon>asterids</taxon>
        <taxon>campanulids</taxon>
        <taxon>Asterales</taxon>
        <taxon>Asteraceae</taxon>
        <taxon>Asteroideae</taxon>
        <taxon>Anthemideae</taxon>
        <taxon>Artemisiinae</taxon>
        <taxon>Artemisia</taxon>
    </lineage>
</organism>
<dbReference type="AlphaFoldDB" id="A0A2U1M3T0"/>
<dbReference type="Proteomes" id="UP000245207">
    <property type="component" value="Unassembled WGS sequence"/>
</dbReference>
<dbReference type="PANTHER" id="PTHR34798">
    <property type="entry name" value="PROTEIN TIME FOR COFFEE"/>
    <property type="match status" value="1"/>
</dbReference>
<sequence length="100" mass="11155">MDRNREGRRASNMAAPPANGISRRRHRSNSLRDSPDEDGGTEVHEGGRLRERGVANMQRMVVTALQTVYNHGVILRCTPAGHLFPLSSFRASRFRNGNVT</sequence>
<gene>
    <name evidence="2" type="ORF">CTI12_AA423760</name>
</gene>
<dbReference type="OrthoDB" id="1751617at2759"/>
<name>A0A2U1M3T0_ARTAN</name>
<evidence type="ECO:0000256" key="1">
    <source>
        <dbReference type="SAM" id="MobiDB-lite"/>
    </source>
</evidence>
<keyword evidence="3" id="KW-1185">Reference proteome</keyword>
<reference evidence="2 3" key="1">
    <citation type="journal article" date="2018" name="Mol. Plant">
        <title>The genome of Artemisia annua provides insight into the evolution of Asteraceae family and artemisinin biosynthesis.</title>
        <authorList>
            <person name="Shen Q."/>
            <person name="Zhang L."/>
            <person name="Liao Z."/>
            <person name="Wang S."/>
            <person name="Yan T."/>
            <person name="Shi P."/>
            <person name="Liu M."/>
            <person name="Fu X."/>
            <person name="Pan Q."/>
            <person name="Wang Y."/>
            <person name="Lv Z."/>
            <person name="Lu X."/>
            <person name="Zhang F."/>
            <person name="Jiang W."/>
            <person name="Ma Y."/>
            <person name="Chen M."/>
            <person name="Hao X."/>
            <person name="Li L."/>
            <person name="Tang Y."/>
            <person name="Lv G."/>
            <person name="Zhou Y."/>
            <person name="Sun X."/>
            <person name="Brodelius P.E."/>
            <person name="Rose J.K.C."/>
            <person name="Tang K."/>
        </authorList>
    </citation>
    <scope>NUCLEOTIDE SEQUENCE [LARGE SCALE GENOMIC DNA]</scope>
    <source>
        <strain evidence="3">cv. Huhao1</strain>
        <tissue evidence="2">Leaf</tissue>
    </source>
</reference>
<dbReference type="PANTHER" id="PTHR34798:SF2">
    <property type="entry name" value="PROTEIN TIME FOR COFFEE"/>
    <property type="match status" value="1"/>
</dbReference>
<dbReference type="GO" id="GO:0005634">
    <property type="term" value="C:nucleus"/>
    <property type="evidence" value="ECO:0007669"/>
    <property type="project" value="TreeGrafter"/>
</dbReference>
<evidence type="ECO:0000313" key="3">
    <source>
        <dbReference type="Proteomes" id="UP000245207"/>
    </source>
</evidence>
<dbReference type="GO" id="GO:0042752">
    <property type="term" value="P:regulation of circadian rhythm"/>
    <property type="evidence" value="ECO:0007669"/>
    <property type="project" value="InterPro"/>
</dbReference>
<dbReference type="InterPro" id="IPR039317">
    <property type="entry name" value="TIC"/>
</dbReference>
<feature type="compositionally biased region" description="Basic and acidic residues" evidence="1">
    <location>
        <begin position="41"/>
        <end position="51"/>
    </location>
</feature>
<feature type="region of interest" description="Disordered" evidence="1">
    <location>
        <begin position="1"/>
        <end position="51"/>
    </location>
</feature>
<accession>A0A2U1M3T0</accession>
<comment type="caution">
    <text evidence="2">The sequence shown here is derived from an EMBL/GenBank/DDBJ whole genome shotgun (WGS) entry which is preliminary data.</text>
</comment>
<evidence type="ECO:0000313" key="2">
    <source>
        <dbReference type="EMBL" id="PWA55915.1"/>
    </source>
</evidence>
<dbReference type="STRING" id="35608.A0A2U1M3T0"/>
<proteinExistence type="predicted"/>
<protein>
    <submittedName>
        <fullName evidence="2">Protein TIME FOR COFFEE</fullName>
    </submittedName>
</protein>